<protein>
    <submittedName>
        <fullName evidence="5">Adenylate kinase isoenzyme 1</fullName>
    </submittedName>
</protein>
<name>A0A310SBB7_9HYME</name>
<reference evidence="5 6" key="1">
    <citation type="submission" date="2015-07" db="EMBL/GenBank/DDBJ databases">
        <title>The genome of Eufriesea mexicana.</title>
        <authorList>
            <person name="Pan H."/>
            <person name="Kapheim K."/>
        </authorList>
    </citation>
    <scope>NUCLEOTIDE SEQUENCE [LARGE SCALE GENOMIC DNA]</scope>
    <source>
        <strain evidence="5">0111107269</strain>
        <tissue evidence="5">Whole body</tissue>
    </source>
</reference>
<accession>A0A310SBB7</accession>
<comment type="similarity">
    <text evidence="4">Belongs to the adenylate kinase family.</text>
</comment>
<dbReference type="SUPFAM" id="SSF52540">
    <property type="entry name" value="P-loop containing nucleoside triphosphate hydrolases"/>
    <property type="match status" value="1"/>
</dbReference>
<dbReference type="GO" id="GO:0005524">
    <property type="term" value="F:ATP binding"/>
    <property type="evidence" value="ECO:0007669"/>
    <property type="project" value="InterPro"/>
</dbReference>
<dbReference type="OrthoDB" id="442176at2759"/>
<dbReference type="Pfam" id="PF00406">
    <property type="entry name" value="ADK"/>
    <property type="match status" value="1"/>
</dbReference>
<keyword evidence="2" id="KW-0547">Nucleotide-binding</keyword>
<dbReference type="GO" id="GO:0019205">
    <property type="term" value="F:nucleobase-containing compound kinase activity"/>
    <property type="evidence" value="ECO:0007669"/>
    <property type="project" value="InterPro"/>
</dbReference>
<dbReference type="Proteomes" id="UP000250275">
    <property type="component" value="Unassembled WGS sequence"/>
</dbReference>
<dbReference type="EMBL" id="KQ772519">
    <property type="protein sequence ID" value="OAD52443.1"/>
    <property type="molecule type" value="Genomic_DNA"/>
</dbReference>
<dbReference type="AlphaFoldDB" id="A0A310SBB7"/>
<dbReference type="PRINTS" id="PR00094">
    <property type="entry name" value="ADENYLTKNASE"/>
</dbReference>
<dbReference type="Gene3D" id="3.40.50.300">
    <property type="entry name" value="P-loop containing nucleotide triphosphate hydrolases"/>
    <property type="match status" value="1"/>
</dbReference>
<dbReference type="GO" id="GO:0006139">
    <property type="term" value="P:nucleobase-containing compound metabolic process"/>
    <property type="evidence" value="ECO:0007669"/>
    <property type="project" value="InterPro"/>
</dbReference>
<sequence>MGNCIKPTDPLVDSLPKGINVDTTAIKESGLPIIFVIGGPGAGKRTLCNKVAEKYGFEDIICADVLRSEVSRRTDKAFALARLISRGQLVPSDILVELIAIRMLEQLNVKKGFIVAGFPRQKTQGQLFDKEVRPPDLVLFLNVRNSVMSDRIMARYVIATERLLINFDYIKCQIKDFHKRNKSILKYYSKLLVAIDAEHDAMTVFKNACEVIDKVLANFPAYQTSMPATSADVGPIAPQ</sequence>
<evidence type="ECO:0000256" key="4">
    <source>
        <dbReference type="RuleBase" id="RU003330"/>
    </source>
</evidence>
<evidence type="ECO:0000313" key="6">
    <source>
        <dbReference type="Proteomes" id="UP000250275"/>
    </source>
</evidence>
<dbReference type="PANTHER" id="PTHR23359">
    <property type="entry name" value="NUCLEOTIDE KINASE"/>
    <property type="match status" value="1"/>
</dbReference>
<evidence type="ECO:0000256" key="1">
    <source>
        <dbReference type="ARBA" id="ARBA00022679"/>
    </source>
</evidence>
<evidence type="ECO:0000256" key="2">
    <source>
        <dbReference type="ARBA" id="ARBA00022741"/>
    </source>
</evidence>
<organism evidence="5 6">
    <name type="scientific">Eufriesea mexicana</name>
    <dbReference type="NCBI Taxonomy" id="516756"/>
    <lineage>
        <taxon>Eukaryota</taxon>
        <taxon>Metazoa</taxon>
        <taxon>Ecdysozoa</taxon>
        <taxon>Arthropoda</taxon>
        <taxon>Hexapoda</taxon>
        <taxon>Insecta</taxon>
        <taxon>Pterygota</taxon>
        <taxon>Neoptera</taxon>
        <taxon>Endopterygota</taxon>
        <taxon>Hymenoptera</taxon>
        <taxon>Apocrita</taxon>
        <taxon>Aculeata</taxon>
        <taxon>Apoidea</taxon>
        <taxon>Anthophila</taxon>
        <taxon>Apidae</taxon>
        <taxon>Eufriesea</taxon>
    </lineage>
</organism>
<proteinExistence type="inferred from homology"/>
<keyword evidence="6" id="KW-1185">Reference proteome</keyword>
<evidence type="ECO:0000256" key="3">
    <source>
        <dbReference type="ARBA" id="ARBA00022777"/>
    </source>
</evidence>
<gene>
    <name evidence="5" type="ORF">WN48_01425</name>
</gene>
<dbReference type="InterPro" id="IPR027417">
    <property type="entry name" value="P-loop_NTPase"/>
</dbReference>
<keyword evidence="3 4" id="KW-0418">Kinase</keyword>
<dbReference type="InterPro" id="IPR000850">
    <property type="entry name" value="Adenylat/UMP-CMP_kin"/>
</dbReference>
<dbReference type="CDD" id="cd01428">
    <property type="entry name" value="ADK"/>
    <property type="match status" value="1"/>
</dbReference>
<keyword evidence="1 4" id="KW-0808">Transferase</keyword>
<evidence type="ECO:0000313" key="5">
    <source>
        <dbReference type="EMBL" id="OAD52443.1"/>
    </source>
</evidence>